<feature type="region of interest" description="Disordered" evidence="1">
    <location>
        <begin position="123"/>
        <end position="143"/>
    </location>
</feature>
<evidence type="ECO:0000313" key="3">
    <source>
        <dbReference type="Proteomes" id="UP000092600"/>
    </source>
</evidence>
<protein>
    <submittedName>
        <fullName evidence="2">Uncharacterized protein</fullName>
    </submittedName>
</protein>
<gene>
    <name evidence="2" type="ORF">ACMD2_20921</name>
</gene>
<accession>A0A199V9A6</accession>
<organism evidence="2 3">
    <name type="scientific">Ananas comosus</name>
    <name type="common">Pineapple</name>
    <name type="synonym">Ananas ananas</name>
    <dbReference type="NCBI Taxonomy" id="4615"/>
    <lineage>
        <taxon>Eukaryota</taxon>
        <taxon>Viridiplantae</taxon>
        <taxon>Streptophyta</taxon>
        <taxon>Embryophyta</taxon>
        <taxon>Tracheophyta</taxon>
        <taxon>Spermatophyta</taxon>
        <taxon>Magnoliopsida</taxon>
        <taxon>Liliopsida</taxon>
        <taxon>Poales</taxon>
        <taxon>Bromeliaceae</taxon>
        <taxon>Bromelioideae</taxon>
        <taxon>Ananas</taxon>
    </lineage>
</organism>
<sequence>MTVFSWRVKGFFSRPTLSSAAVHVFTKKNPRSPAETFREGMIPKPVVRLSFMTMTLNIAARTKLTTKARSVSCSRHPGTRFPSNTRSTDIDIIVDAAASPFSPRVSTSFAAAAAAALRRRISLPSGATISSSPSPSPSRRSTP</sequence>
<evidence type="ECO:0000313" key="2">
    <source>
        <dbReference type="EMBL" id="OAY73687.1"/>
    </source>
</evidence>
<comment type="caution">
    <text evidence="2">The sequence shown here is derived from an EMBL/GenBank/DDBJ whole genome shotgun (WGS) entry which is preliminary data.</text>
</comment>
<dbReference type="AlphaFoldDB" id="A0A199V9A6"/>
<name>A0A199V9A6_ANACO</name>
<evidence type="ECO:0000256" key="1">
    <source>
        <dbReference type="SAM" id="MobiDB-lite"/>
    </source>
</evidence>
<proteinExistence type="predicted"/>
<dbReference type="EMBL" id="LSRQ01002623">
    <property type="protein sequence ID" value="OAY73687.1"/>
    <property type="molecule type" value="Genomic_DNA"/>
</dbReference>
<reference evidence="2 3" key="1">
    <citation type="journal article" date="2016" name="DNA Res.">
        <title>The draft genome of MD-2 pineapple using hybrid error correction of long reads.</title>
        <authorList>
            <person name="Redwan R.M."/>
            <person name="Saidin A."/>
            <person name="Kumar S.V."/>
        </authorList>
    </citation>
    <scope>NUCLEOTIDE SEQUENCE [LARGE SCALE GENOMIC DNA]</scope>
    <source>
        <strain evidence="3">cv. MD2</strain>
        <tissue evidence="2">Leaf</tissue>
    </source>
</reference>
<dbReference type="Proteomes" id="UP000092600">
    <property type="component" value="Unassembled WGS sequence"/>
</dbReference>